<evidence type="ECO:0000256" key="9">
    <source>
        <dbReference type="ARBA" id="ARBA00022617"/>
    </source>
</evidence>
<evidence type="ECO:0000256" key="6">
    <source>
        <dbReference type="ARBA" id="ARBA00019425"/>
    </source>
</evidence>
<dbReference type="CDD" id="cd03495">
    <property type="entry name" value="SQR_TypeC_SdhD_like"/>
    <property type="match status" value="1"/>
</dbReference>
<dbReference type="Proteomes" id="UP000256900">
    <property type="component" value="Unassembled WGS sequence"/>
</dbReference>
<comment type="caution">
    <text evidence="17">The sequence shown here is derived from an EMBL/GenBank/DDBJ whole genome shotgun (WGS) entry which is preliminary data.</text>
</comment>
<keyword evidence="18" id="KW-1185">Reference proteome</keyword>
<dbReference type="Pfam" id="PF01127">
    <property type="entry name" value="Sdh_cyt"/>
    <property type="match status" value="1"/>
</dbReference>
<gene>
    <name evidence="17" type="ORF">DES32_0955</name>
</gene>
<protein>
    <recommendedName>
        <fullName evidence="6">Succinate dehydrogenase hydrophobic membrane anchor subunit</fullName>
    </recommendedName>
</protein>
<evidence type="ECO:0000256" key="7">
    <source>
        <dbReference type="ARBA" id="ARBA00022448"/>
    </source>
</evidence>
<dbReference type="UniPathway" id="UPA00223"/>
<evidence type="ECO:0000313" key="17">
    <source>
        <dbReference type="EMBL" id="REF87335.1"/>
    </source>
</evidence>
<dbReference type="InterPro" id="IPR034804">
    <property type="entry name" value="SQR/QFR_C/D"/>
</dbReference>
<evidence type="ECO:0000256" key="1">
    <source>
        <dbReference type="ARBA" id="ARBA00001971"/>
    </source>
</evidence>
<evidence type="ECO:0000256" key="12">
    <source>
        <dbReference type="ARBA" id="ARBA00022982"/>
    </source>
</evidence>
<dbReference type="GO" id="GO:0046872">
    <property type="term" value="F:metal ion binding"/>
    <property type="evidence" value="ECO:0007669"/>
    <property type="project" value="UniProtKB-KW"/>
</dbReference>
<feature type="transmembrane region" description="Helical" evidence="16">
    <location>
        <begin position="65"/>
        <end position="85"/>
    </location>
</feature>
<dbReference type="InterPro" id="IPR014312">
    <property type="entry name" value="Succ_DH_anchor"/>
</dbReference>
<evidence type="ECO:0000256" key="3">
    <source>
        <dbReference type="ARBA" id="ARBA00004141"/>
    </source>
</evidence>
<evidence type="ECO:0000256" key="5">
    <source>
        <dbReference type="ARBA" id="ARBA00011558"/>
    </source>
</evidence>
<evidence type="ECO:0000256" key="10">
    <source>
        <dbReference type="ARBA" id="ARBA00022692"/>
    </source>
</evidence>
<name>A0A3D9YY86_9HYPH</name>
<dbReference type="Gene3D" id="1.20.1300.10">
    <property type="entry name" value="Fumarate reductase/succinate dehydrogenase, transmembrane subunit"/>
    <property type="match status" value="1"/>
</dbReference>
<evidence type="ECO:0000256" key="15">
    <source>
        <dbReference type="ARBA" id="ARBA00023136"/>
    </source>
</evidence>
<comment type="pathway">
    <text evidence="4">Carbohydrate metabolism; tricarboxylic acid cycle.</text>
</comment>
<comment type="subunit">
    <text evidence="5">Part of an enzyme complex containing four subunits: a flavoprotein, an iron-sulfur protein, plus two membrane-anchoring proteins, SdhC and SdhD.</text>
</comment>
<keyword evidence="10 16" id="KW-0812">Transmembrane</keyword>
<comment type="cofactor">
    <cofactor evidence="1">
        <name>heme</name>
        <dbReference type="ChEBI" id="CHEBI:30413"/>
    </cofactor>
</comment>
<keyword evidence="11" id="KW-0479">Metal-binding</keyword>
<dbReference type="InterPro" id="IPR000701">
    <property type="entry name" value="SuccDH_FuR_B_TM-su"/>
</dbReference>
<keyword evidence="8" id="KW-0816">Tricarboxylic acid cycle</keyword>
<keyword evidence="13 16" id="KW-1133">Transmembrane helix</keyword>
<evidence type="ECO:0000256" key="4">
    <source>
        <dbReference type="ARBA" id="ARBA00005163"/>
    </source>
</evidence>
<evidence type="ECO:0000256" key="14">
    <source>
        <dbReference type="ARBA" id="ARBA00023004"/>
    </source>
</evidence>
<dbReference type="NCBIfam" id="TIGR02968">
    <property type="entry name" value="succ_dehyd_anc"/>
    <property type="match status" value="1"/>
</dbReference>
<evidence type="ECO:0000256" key="16">
    <source>
        <dbReference type="SAM" id="Phobius"/>
    </source>
</evidence>
<evidence type="ECO:0000313" key="18">
    <source>
        <dbReference type="Proteomes" id="UP000256900"/>
    </source>
</evidence>
<feature type="transmembrane region" description="Helical" evidence="16">
    <location>
        <begin position="105"/>
        <end position="126"/>
    </location>
</feature>
<dbReference type="OrthoDB" id="9809280at2"/>
<keyword evidence="12" id="KW-0249">Electron transport</keyword>
<dbReference type="GO" id="GO:0016020">
    <property type="term" value="C:membrane"/>
    <property type="evidence" value="ECO:0007669"/>
    <property type="project" value="UniProtKB-SubCell"/>
</dbReference>
<dbReference type="GO" id="GO:0020037">
    <property type="term" value="F:heme binding"/>
    <property type="evidence" value="ECO:0007669"/>
    <property type="project" value="InterPro"/>
</dbReference>
<keyword evidence="9" id="KW-0349">Heme</keyword>
<comment type="subcellular location">
    <subcellularLocation>
        <location evidence="3">Membrane</location>
        <topology evidence="3">Multi-pass membrane protein</topology>
    </subcellularLocation>
</comment>
<keyword evidence="7" id="KW-0813">Transport</keyword>
<evidence type="ECO:0000256" key="11">
    <source>
        <dbReference type="ARBA" id="ARBA00022723"/>
    </source>
</evidence>
<feature type="transmembrane region" description="Helical" evidence="16">
    <location>
        <begin position="29"/>
        <end position="53"/>
    </location>
</feature>
<organism evidence="17 18">
    <name type="scientific">Methylovirgula ligni</name>
    <dbReference type="NCBI Taxonomy" id="569860"/>
    <lineage>
        <taxon>Bacteria</taxon>
        <taxon>Pseudomonadati</taxon>
        <taxon>Pseudomonadota</taxon>
        <taxon>Alphaproteobacteria</taxon>
        <taxon>Hyphomicrobiales</taxon>
        <taxon>Beijerinckiaceae</taxon>
        <taxon>Methylovirgula</taxon>
    </lineage>
</organism>
<keyword evidence="15 16" id="KW-0472">Membrane</keyword>
<evidence type="ECO:0000256" key="2">
    <source>
        <dbReference type="ARBA" id="ARBA00004050"/>
    </source>
</evidence>
<dbReference type="EMBL" id="QUMO01000002">
    <property type="protein sequence ID" value="REF87335.1"/>
    <property type="molecule type" value="Genomic_DNA"/>
</dbReference>
<reference evidence="17 18" key="1">
    <citation type="submission" date="2018-08" db="EMBL/GenBank/DDBJ databases">
        <title>Genomic Encyclopedia of Type Strains, Phase IV (KMG-IV): sequencing the most valuable type-strain genomes for metagenomic binning, comparative biology and taxonomic classification.</title>
        <authorList>
            <person name="Goeker M."/>
        </authorList>
    </citation>
    <scope>NUCLEOTIDE SEQUENCE [LARGE SCALE GENOMIC DNA]</scope>
    <source>
        <strain evidence="17 18">BW863</strain>
    </source>
</reference>
<accession>A0A3D9YY86</accession>
<proteinExistence type="predicted"/>
<dbReference type="GO" id="GO:0006099">
    <property type="term" value="P:tricarboxylic acid cycle"/>
    <property type="evidence" value="ECO:0007669"/>
    <property type="project" value="UniProtKB-UniPathway"/>
</dbReference>
<comment type="function">
    <text evidence="2">Membrane-anchoring subunit of succinate dehydrogenase (SDH).</text>
</comment>
<dbReference type="RefSeq" id="WP_115835554.1">
    <property type="nucleotide sequence ID" value="NZ_CP025086.1"/>
</dbReference>
<sequence length="131" mass="14365">MTHDPSSIRSSAGRVRFLGAARTGTGDLWLMRVTTAALVPLAIAFIWIVLRLVGKTHVADVRDEFAHPCTAIFLLLFILASIVHMRVGMQSILDDYIHAPRAKEWAMIGNTLFSIGFGVAAIFAVLKLSLF</sequence>
<dbReference type="AlphaFoldDB" id="A0A3D9YY86"/>
<dbReference type="SUPFAM" id="SSF81343">
    <property type="entry name" value="Fumarate reductase respiratory complex transmembrane subunits"/>
    <property type="match status" value="1"/>
</dbReference>
<evidence type="ECO:0000256" key="13">
    <source>
        <dbReference type="ARBA" id="ARBA00022989"/>
    </source>
</evidence>
<keyword evidence="14" id="KW-0408">Iron</keyword>
<evidence type="ECO:0000256" key="8">
    <source>
        <dbReference type="ARBA" id="ARBA00022532"/>
    </source>
</evidence>